<dbReference type="GO" id="GO:0005886">
    <property type="term" value="C:plasma membrane"/>
    <property type="evidence" value="ECO:0007669"/>
    <property type="project" value="UniProtKB-SubCell"/>
</dbReference>
<dbReference type="FunFam" id="1.20.1740.10:FF:000004">
    <property type="entry name" value="Sodium:alanine symporter family protein"/>
    <property type="match status" value="1"/>
</dbReference>
<keyword evidence="9" id="KW-0997">Cell inner membrane</keyword>
<dbReference type="AlphaFoldDB" id="A0A094JWI4"/>
<evidence type="ECO:0000256" key="2">
    <source>
        <dbReference type="ARBA" id="ARBA00009261"/>
    </source>
</evidence>
<protein>
    <submittedName>
        <fullName evidence="10">Sodium:alanine symporter</fullName>
    </submittedName>
</protein>
<evidence type="ECO:0000256" key="7">
    <source>
        <dbReference type="ARBA" id="ARBA00022989"/>
    </source>
</evidence>
<dbReference type="GO" id="GO:0005283">
    <property type="term" value="F:amino acid:sodium symporter activity"/>
    <property type="evidence" value="ECO:0007669"/>
    <property type="project" value="InterPro"/>
</dbReference>
<dbReference type="InterPro" id="IPR001463">
    <property type="entry name" value="Na/Ala_symport"/>
</dbReference>
<sequence>MEAIVALVNQVNGLVWGVPMLVMILGVGLFLSIGLKLMPIVKLGTGFKLLWSGRSPEQSEDVQGQISPFNALMTSLSATIGTGNIAGVATAIAVGGPGALFWMWCTALVGMGTKYSEAVLAVKFREEDEKGHHVGGPMYYIKNGLGKKWTWLGFLFAFFGAFAGFGIGNTVQANSVADALNANFGVPAWITGVVMMILVGAVLMGGIKRIADVAGKLVPLMTVFYIICGLAVLAVNISEIPAAISLIVESAFSPVAAQGGFAGAAVWAAIRYGVARGVFSNEAGLGSAPIAHAAAQTNNPVTQGLVAMLGTFIDTILVCSITGLAIIVSGAWSSGENGAALTSMAFGHALPIGNYVVAIALAIFAFTTILGWSFYSEKCVQFLFGVKAIMPFRLIFTIIVPIGAVAKLEFIWLLADTLNAMMALPNLVALLLLSPIVFKLTKEYFARQKALKAQEVEAE</sequence>
<dbReference type="Pfam" id="PF01235">
    <property type="entry name" value="Na_Ala_symp"/>
    <property type="match status" value="1"/>
</dbReference>
<organism evidence="10 11">
    <name type="scientific">Shewanella mangrovi</name>
    <dbReference type="NCBI Taxonomy" id="1515746"/>
    <lineage>
        <taxon>Bacteria</taxon>
        <taxon>Pseudomonadati</taxon>
        <taxon>Pseudomonadota</taxon>
        <taxon>Gammaproteobacteria</taxon>
        <taxon>Alteromonadales</taxon>
        <taxon>Shewanellaceae</taxon>
        <taxon>Shewanella</taxon>
    </lineage>
</organism>
<feature type="transmembrane region" description="Helical" evidence="9">
    <location>
        <begin position="352"/>
        <end position="374"/>
    </location>
</feature>
<comment type="subcellular location">
    <subcellularLocation>
        <location evidence="9">Cell inner membrane</location>
        <topology evidence="9">Multi-pass membrane protein</topology>
    </subcellularLocation>
    <subcellularLocation>
        <location evidence="1">Cell membrane</location>
        <topology evidence="1">Multi-pass membrane protein</topology>
    </subcellularLocation>
</comment>
<evidence type="ECO:0000256" key="6">
    <source>
        <dbReference type="ARBA" id="ARBA00022847"/>
    </source>
</evidence>
<evidence type="ECO:0000256" key="9">
    <source>
        <dbReference type="RuleBase" id="RU363064"/>
    </source>
</evidence>
<gene>
    <name evidence="10" type="ORF">HR45_14410</name>
</gene>
<feature type="transmembrane region" description="Helical" evidence="9">
    <location>
        <begin position="188"/>
        <end position="205"/>
    </location>
</feature>
<proteinExistence type="inferred from homology"/>
<evidence type="ECO:0000256" key="5">
    <source>
        <dbReference type="ARBA" id="ARBA00022692"/>
    </source>
</evidence>
<evidence type="ECO:0000256" key="8">
    <source>
        <dbReference type="ARBA" id="ARBA00023136"/>
    </source>
</evidence>
<evidence type="ECO:0000313" key="11">
    <source>
        <dbReference type="Proteomes" id="UP000029264"/>
    </source>
</evidence>
<dbReference type="STRING" id="1515746.HR45_14410"/>
<evidence type="ECO:0000256" key="1">
    <source>
        <dbReference type="ARBA" id="ARBA00004651"/>
    </source>
</evidence>
<evidence type="ECO:0000313" key="10">
    <source>
        <dbReference type="EMBL" id="KFZ36806.1"/>
    </source>
</evidence>
<keyword evidence="4" id="KW-1003">Cell membrane</keyword>
<evidence type="ECO:0000256" key="4">
    <source>
        <dbReference type="ARBA" id="ARBA00022475"/>
    </source>
</evidence>
<dbReference type="PANTHER" id="PTHR30330:SF3">
    <property type="entry name" value="TRANSCRIPTIONAL REGULATOR, LRP FAMILY"/>
    <property type="match status" value="1"/>
</dbReference>
<reference evidence="10 11" key="1">
    <citation type="submission" date="2014-06" db="EMBL/GenBank/DDBJ databases">
        <title>Shewanella sp. YQH10.</title>
        <authorList>
            <person name="Liu Y."/>
            <person name="Zeng R."/>
        </authorList>
    </citation>
    <scope>NUCLEOTIDE SEQUENCE [LARGE SCALE GENOMIC DNA]</scope>
    <source>
        <strain evidence="10 11">YQH10</strain>
    </source>
</reference>
<feature type="transmembrane region" description="Helical" evidence="9">
    <location>
        <begin position="305"/>
        <end position="332"/>
    </location>
</feature>
<feature type="transmembrane region" description="Helical" evidence="9">
    <location>
        <begin position="14"/>
        <end position="35"/>
    </location>
</feature>
<feature type="transmembrane region" description="Helical" evidence="9">
    <location>
        <begin position="217"/>
        <end position="237"/>
    </location>
</feature>
<name>A0A094JWI4_9GAMM</name>
<feature type="transmembrane region" description="Helical" evidence="9">
    <location>
        <begin position="420"/>
        <end position="438"/>
    </location>
</feature>
<keyword evidence="5 9" id="KW-0812">Transmembrane</keyword>
<keyword evidence="3 9" id="KW-0813">Transport</keyword>
<dbReference type="NCBIfam" id="TIGR00835">
    <property type="entry name" value="agcS"/>
    <property type="match status" value="1"/>
</dbReference>
<feature type="transmembrane region" description="Helical" evidence="9">
    <location>
        <begin position="149"/>
        <end position="168"/>
    </location>
</feature>
<dbReference type="OrthoDB" id="9806926at2"/>
<comment type="caution">
    <text evidence="10">The sequence shown here is derived from an EMBL/GenBank/DDBJ whole genome shotgun (WGS) entry which is preliminary data.</text>
</comment>
<dbReference type="RefSeq" id="WP_037444097.1">
    <property type="nucleotide sequence ID" value="NZ_JPEO01000012.1"/>
</dbReference>
<dbReference type="PRINTS" id="PR00175">
    <property type="entry name" value="NAALASMPORT"/>
</dbReference>
<evidence type="ECO:0000256" key="3">
    <source>
        <dbReference type="ARBA" id="ARBA00022448"/>
    </source>
</evidence>
<feature type="transmembrane region" description="Helical" evidence="9">
    <location>
        <begin position="243"/>
        <end position="270"/>
    </location>
</feature>
<dbReference type="Gene3D" id="1.20.1740.10">
    <property type="entry name" value="Amino acid/polyamine transporter I"/>
    <property type="match status" value="1"/>
</dbReference>
<keyword evidence="8 9" id="KW-0472">Membrane</keyword>
<dbReference type="Proteomes" id="UP000029264">
    <property type="component" value="Unassembled WGS sequence"/>
</dbReference>
<keyword evidence="6 9" id="KW-0769">Symport</keyword>
<dbReference type="eggNOG" id="COG1115">
    <property type="taxonomic scope" value="Bacteria"/>
</dbReference>
<feature type="transmembrane region" description="Helical" evidence="9">
    <location>
        <begin position="394"/>
        <end position="414"/>
    </location>
</feature>
<keyword evidence="11" id="KW-1185">Reference proteome</keyword>
<dbReference type="EMBL" id="JPEO01000012">
    <property type="protein sequence ID" value="KFZ36806.1"/>
    <property type="molecule type" value="Genomic_DNA"/>
</dbReference>
<comment type="similarity">
    <text evidence="2 9">Belongs to the alanine or glycine:cation symporter (AGCS) (TC 2.A.25) family.</text>
</comment>
<keyword evidence="7 9" id="KW-1133">Transmembrane helix</keyword>
<dbReference type="PANTHER" id="PTHR30330">
    <property type="entry name" value="AGSS FAMILY TRANSPORTER, SODIUM-ALANINE"/>
    <property type="match status" value="1"/>
</dbReference>
<accession>A0A094JWI4</accession>